<evidence type="ECO:0000313" key="5">
    <source>
        <dbReference type="EMBL" id="KPJ49138.1"/>
    </source>
</evidence>
<feature type="region of interest" description="Disordered" evidence="4">
    <location>
        <begin position="115"/>
        <end position="140"/>
    </location>
</feature>
<dbReference type="AlphaFoldDB" id="A0A0S7WG77"/>
<proteinExistence type="inferred from homology"/>
<keyword evidence="1 2" id="KW-0238">DNA-binding</keyword>
<gene>
    <name evidence="5" type="ORF">AMJ40_06195</name>
</gene>
<accession>A0A0S7WG77</accession>
<dbReference type="InterPro" id="IPR012340">
    <property type="entry name" value="NA-bd_OB-fold"/>
</dbReference>
<organism evidence="5 6">
    <name type="scientific">candidate division TA06 bacterium DG_26</name>
    <dbReference type="NCBI Taxonomy" id="1703771"/>
    <lineage>
        <taxon>Bacteria</taxon>
        <taxon>Bacteria division TA06</taxon>
    </lineage>
</organism>
<dbReference type="PATRIC" id="fig|1703771.3.peg.558"/>
<evidence type="ECO:0000256" key="4">
    <source>
        <dbReference type="SAM" id="MobiDB-lite"/>
    </source>
</evidence>
<dbReference type="PANTHER" id="PTHR10302">
    <property type="entry name" value="SINGLE-STRANDED DNA-BINDING PROTEIN"/>
    <property type="match status" value="1"/>
</dbReference>
<dbReference type="GO" id="GO:0009295">
    <property type="term" value="C:nucleoid"/>
    <property type="evidence" value="ECO:0007669"/>
    <property type="project" value="TreeGrafter"/>
</dbReference>
<comment type="caution">
    <text evidence="2">Lacks conserved residue(s) required for the propagation of feature annotation.</text>
</comment>
<dbReference type="Pfam" id="PF00436">
    <property type="entry name" value="SSB"/>
    <property type="match status" value="1"/>
</dbReference>
<dbReference type="Proteomes" id="UP000051124">
    <property type="component" value="Unassembled WGS sequence"/>
</dbReference>
<protein>
    <recommendedName>
        <fullName evidence="2 3">Single-stranded DNA-binding protein</fullName>
        <shortName evidence="2">SSB</shortName>
    </recommendedName>
</protein>
<dbReference type="PANTHER" id="PTHR10302:SF27">
    <property type="entry name" value="SINGLE-STRANDED DNA-BINDING PROTEIN"/>
    <property type="match status" value="1"/>
</dbReference>
<feature type="compositionally biased region" description="Basic and acidic residues" evidence="4">
    <location>
        <begin position="120"/>
        <end position="130"/>
    </location>
</feature>
<keyword evidence="2" id="KW-0233">DNA recombination</keyword>
<feature type="short sequence motif" description="Important for interaction with partner proteins" evidence="2">
    <location>
        <begin position="135"/>
        <end position="140"/>
    </location>
</feature>
<keyword evidence="2" id="KW-0227">DNA damage</keyword>
<dbReference type="CDD" id="cd04496">
    <property type="entry name" value="SSB_OBF"/>
    <property type="match status" value="1"/>
</dbReference>
<dbReference type="HAMAP" id="MF_00984">
    <property type="entry name" value="SSB"/>
    <property type="match status" value="1"/>
</dbReference>
<dbReference type="PIRSF" id="PIRSF002070">
    <property type="entry name" value="SSB"/>
    <property type="match status" value="1"/>
</dbReference>
<dbReference type="InterPro" id="IPR011344">
    <property type="entry name" value="ssDNA-bd"/>
</dbReference>
<dbReference type="SUPFAM" id="SSF50249">
    <property type="entry name" value="Nucleic acid-binding proteins"/>
    <property type="match status" value="1"/>
</dbReference>
<dbReference type="EMBL" id="LIZT01000074">
    <property type="protein sequence ID" value="KPJ49138.1"/>
    <property type="molecule type" value="Genomic_DNA"/>
</dbReference>
<dbReference type="GO" id="GO:0006260">
    <property type="term" value="P:DNA replication"/>
    <property type="evidence" value="ECO:0007669"/>
    <property type="project" value="UniProtKB-UniRule"/>
</dbReference>
<evidence type="ECO:0000256" key="2">
    <source>
        <dbReference type="HAMAP-Rule" id="MF_00984"/>
    </source>
</evidence>
<dbReference type="Gene3D" id="2.40.50.140">
    <property type="entry name" value="Nucleic acid-binding proteins"/>
    <property type="match status" value="1"/>
</dbReference>
<sequence length="140" mass="15840">MAELKMPQINRVIITGRITRDPELRYTPNGTAVINMGLASSRRFKDSSGEWNEATTFLDTVAFGELAERCGEFLRKGSAVLVEGSLQSRSWESEAGQKRSKVELRAMRVQFLDKLGTGVPKEEREEKEEKTEEAEEELPF</sequence>
<feature type="compositionally biased region" description="Acidic residues" evidence="4">
    <location>
        <begin position="131"/>
        <end position="140"/>
    </location>
</feature>
<evidence type="ECO:0000256" key="3">
    <source>
        <dbReference type="PIRNR" id="PIRNR002070"/>
    </source>
</evidence>
<comment type="function">
    <text evidence="2">Plays an important role in DNA replication, recombination and repair. Binds to ssDNA and to an array of partner proteins to recruit them to their sites of action during DNA metabolism.</text>
</comment>
<dbReference type="GO" id="GO:0006281">
    <property type="term" value="P:DNA repair"/>
    <property type="evidence" value="ECO:0007669"/>
    <property type="project" value="UniProtKB-UniRule"/>
</dbReference>
<dbReference type="GO" id="GO:0003697">
    <property type="term" value="F:single-stranded DNA binding"/>
    <property type="evidence" value="ECO:0007669"/>
    <property type="project" value="UniProtKB-UniRule"/>
</dbReference>
<comment type="subunit">
    <text evidence="2">Homotetramer.</text>
</comment>
<dbReference type="GO" id="GO:0006310">
    <property type="term" value="P:DNA recombination"/>
    <property type="evidence" value="ECO:0007669"/>
    <property type="project" value="UniProtKB-UniRule"/>
</dbReference>
<keyword evidence="2" id="KW-0234">DNA repair</keyword>
<comment type="caution">
    <text evidence="5">The sequence shown here is derived from an EMBL/GenBank/DDBJ whole genome shotgun (WGS) entry which is preliminary data.</text>
</comment>
<dbReference type="InterPro" id="IPR000424">
    <property type="entry name" value="Primosome_PriB/ssb"/>
</dbReference>
<name>A0A0S7WG77_UNCT6</name>
<dbReference type="PROSITE" id="PS50935">
    <property type="entry name" value="SSB"/>
    <property type="match status" value="1"/>
</dbReference>
<reference evidence="5 6" key="1">
    <citation type="journal article" date="2015" name="Microbiome">
        <title>Genomic resolution of linkages in carbon, nitrogen, and sulfur cycling among widespread estuary sediment bacteria.</title>
        <authorList>
            <person name="Baker B.J."/>
            <person name="Lazar C.S."/>
            <person name="Teske A.P."/>
            <person name="Dick G.J."/>
        </authorList>
    </citation>
    <scope>NUCLEOTIDE SEQUENCE [LARGE SCALE GENOMIC DNA]</scope>
    <source>
        <strain evidence="5">DG_26</strain>
    </source>
</reference>
<evidence type="ECO:0000313" key="6">
    <source>
        <dbReference type="Proteomes" id="UP000051124"/>
    </source>
</evidence>
<dbReference type="NCBIfam" id="TIGR00621">
    <property type="entry name" value="ssb"/>
    <property type="match status" value="1"/>
</dbReference>
<keyword evidence="2" id="KW-0235">DNA replication</keyword>
<evidence type="ECO:0000256" key="1">
    <source>
        <dbReference type="ARBA" id="ARBA00023125"/>
    </source>
</evidence>